<organism evidence="1 2">
    <name type="scientific">Brachybacterium muris UCD-AY4</name>
    <dbReference type="NCBI Taxonomy" id="1249481"/>
    <lineage>
        <taxon>Bacteria</taxon>
        <taxon>Bacillati</taxon>
        <taxon>Actinomycetota</taxon>
        <taxon>Actinomycetes</taxon>
        <taxon>Micrococcales</taxon>
        <taxon>Dermabacteraceae</taxon>
        <taxon>Brachybacterium</taxon>
    </lineage>
</organism>
<dbReference type="AlphaFoldDB" id="A0A022KRV4"/>
<dbReference type="OrthoDB" id="9934142at2"/>
<dbReference type="RefSeq" id="WP_017823878.1">
    <property type="nucleotide sequence ID" value="NZ_AORC01000016.1"/>
</dbReference>
<evidence type="ECO:0000313" key="1">
    <source>
        <dbReference type="EMBL" id="EYT48323.1"/>
    </source>
</evidence>
<protein>
    <submittedName>
        <fullName evidence="1">Uncharacterized protein</fullName>
    </submittedName>
</protein>
<accession>A0A022KRV4</accession>
<name>A0A022KRV4_9MICO</name>
<dbReference type="EMBL" id="AORC01000016">
    <property type="protein sequence ID" value="EYT48323.1"/>
    <property type="molecule type" value="Genomic_DNA"/>
</dbReference>
<dbReference type="HOGENOM" id="CLU_1544685_0_0_11"/>
<proteinExistence type="predicted"/>
<gene>
    <name evidence="1" type="ORF">D641_0112695</name>
</gene>
<keyword evidence="2" id="KW-1185">Reference proteome</keyword>
<comment type="caution">
    <text evidence="1">The sequence shown here is derived from an EMBL/GenBank/DDBJ whole genome shotgun (WGS) entry which is preliminary data.</text>
</comment>
<dbReference type="Proteomes" id="UP000019754">
    <property type="component" value="Unassembled WGS sequence"/>
</dbReference>
<reference evidence="1 2" key="1">
    <citation type="journal article" date="2013" name="Genome Announc.">
        <title>Draft genome sequence of an Actinobacterium, Brachybacterium muris strain UCD-AY4.</title>
        <authorList>
            <person name="Lo J.R."/>
            <person name="Lang J.M."/>
            <person name="Darling A.E."/>
            <person name="Eisen J.A."/>
            <person name="Coil D.A."/>
        </authorList>
    </citation>
    <scope>NUCLEOTIDE SEQUENCE [LARGE SCALE GENOMIC DNA]</scope>
    <source>
        <strain evidence="1 2">UCD-AY4</strain>
    </source>
</reference>
<evidence type="ECO:0000313" key="2">
    <source>
        <dbReference type="Proteomes" id="UP000019754"/>
    </source>
</evidence>
<sequence>MEGAETVENLVAGVLRYAMESAVLEQAQTEEEISSECAPTSGSEYECTVAFGGEPVRSTISVQDVSGIEVESGGRTVIDSSRISYEVVEQEVVVTERAVQLAMLDAIENSQDGDSPLSNPRCDEDLPAVQVVADGEQAEGTCYADTEGWRAWPNWSEVFDISGNSVAPIVTKR</sequence>